<evidence type="ECO:0000256" key="8">
    <source>
        <dbReference type="ARBA" id="ARBA00022741"/>
    </source>
</evidence>
<proteinExistence type="inferred from homology"/>
<dbReference type="Gramene" id="Jr02_18810_p1">
    <property type="protein sequence ID" value="cds.Jr02_18810_p1"/>
    <property type="gene ID" value="Jr02_18810"/>
</dbReference>
<keyword evidence="9" id="KW-0067">ATP-binding</keyword>
<dbReference type="OrthoDB" id="4062651at2759"/>
<sequence>MDSRPSLWWLLLFSATFLLSLMQNQQFAIAVHRPAGTTLINVSKNFYFPNFNPNLNPYKIQDMITLLGSSKISQGFIQIPDASAFTVDHPTAYRAGRAIYASPVRLFNPLTRTPGSFQTTFSFKLTAAANDGSVSGEGHGGEGGLAFIIVPDEFTVGRPGPWLGILNDVCNHYKVFYVEFDASLDPEFGDPNDDHVGVNLGSVVSFKTANIPSKANVSLHSNIVHRAWITYNGQRRRIDVHLGSDGHSKPSEPILSFPVDLSPFLQEYMFVGFSASAEKSTKIHNVLSWNFSSTTQALLRKPSARICHRNVARQVSKYTDSGYRAPPSSFMIFVAVLGLCTLALISFYCNSMRRERTDSLILLVDKKQKPTSPKKPRQYTVIEVFKATRRFGKSEVLGSDFRGVLYRGTLPNGRHVAMKRFSSQYLKPSRLATRRVLQRIDEFSQINHPGLTPIRGWCCEKYETIIVFNYFPNGSLDRWLYGLGVLPWSLRFKLIKEIAEALCFLHSKGLAHGNFKTSSVFLDLNYQAVLGDYDFIFCPGEKAGPAESVASMNEDVFRYGMLVLETIAGKKTVGEGVGEMSILGFAWSMHESGEKAKVVDERVLGHCANSEQAVRVLEIGLSCSLSKNDGRPCMEEVVQLLNTQKPVPQLPPSRPTELNFRSEVVLSA</sequence>
<evidence type="ECO:0000256" key="4">
    <source>
        <dbReference type="ARBA" id="ARBA00010217"/>
    </source>
</evidence>
<dbReference type="InterPro" id="IPR011009">
    <property type="entry name" value="Kinase-like_dom_sf"/>
</dbReference>
<dbReference type="SUPFAM" id="SSF49899">
    <property type="entry name" value="Concanavalin A-like lectins/glucanases"/>
    <property type="match status" value="1"/>
</dbReference>
<evidence type="ECO:0000256" key="9">
    <source>
        <dbReference type="ARBA" id="ARBA00022840"/>
    </source>
</evidence>
<evidence type="ECO:0000313" key="14">
    <source>
        <dbReference type="RefSeq" id="XP_018820259.1"/>
    </source>
</evidence>
<evidence type="ECO:0000256" key="12">
    <source>
        <dbReference type="ARBA" id="ARBA00023170"/>
    </source>
</evidence>
<protein>
    <submittedName>
        <fullName evidence="14">L-type lectin-domain containing receptor kinase VIII.2-like</fullName>
    </submittedName>
</protein>
<evidence type="ECO:0000256" key="10">
    <source>
        <dbReference type="ARBA" id="ARBA00022989"/>
    </source>
</evidence>
<dbReference type="InterPro" id="IPR000719">
    <property type="entry name" value="Prot_kinase_dom"/>
</dbReference>
<evidence type="ECO:0000256" key="6">
    <source>
        <dbReference type="ARBA" id="ARBA00022729"/>
    </source>
</evidence>
<dbReference type="GO" id="GO:0030246">
    <property type="term" value="F:carbohydrate binding"/>
    <property type="evidence" value="ECO:0007669"/>
    <property type="project" value="UniProtKB-KW"/>
</dbReference>
<evidence type="ECO:0000256" key="1">
    <source>
        <dbReference type="ARBA" id="ARBA00004479"/>
    </source>
</evidence>
<accession>A0A2I4ELI7</accession>
<comment type="similarity">
    <text evidence="4">In the C-terminal section; belongs to the protein kinase superfamily. Ser/Thr protein kinase family.</text>
</comment>
<evidence type="ECO:0000256" key="7">
    <source>
        <dbReference type="ARBA" id="ARBA00022734"/>
    </source>
</evidence>
<keyword evidence="11" id="KW-0472">Membrane</keyword>
<keyword evidence="8" id="KW-0547">Nucleotide-binding</keyword>
<evidence type="ECO:0000256" key="2">
    <source>
        <dbReference type="ARBA" id="ARBA00007606"/>
    </source>
</evidence>
<keyword evidence="13" id="KW-1185">Reference proteome</keyword>
<keyword evidence="12" id="KW-0675">Receptor</keyword>
<dbReference type="Gene3D" id="3.30.200.20">
    <property type="entry name" value="Phosphorylase Kinase, domain 1"/>
    <property type="match status" value="1"/>
</dbReference>
<dbReference type="GO" id="GO:0004675">
    <property type="term" value="F:transmembrane receptor protein serine/threonine kinase activity"/>
    <property type="evidence" value="ECO:0000318"/>
    <property type="project" value="GO_Central"/>
</dbReference>
<dbReference type="InterPro" id="IPR001245">
    <property type="entry name" value="Ser-Thr/Tyr_kinase_cat_dom"/>
</dbReference>
<dbReference type="InterPro" id="IPR013320">
    <property type="entry name" value="ConA-like_dom_sf"/>
</dbReference>
<dbReference type="InterPro" id="IPR050528">
    <property type="entry name" value="L-type_Lectin-RKs"/>
</dbReference>
<evidence type="ECO:0000256" key="11">
    <source>
        <dbReference type="ARBA" id="ARBA00023136"/>
    </source>
</evidence>
<name>A0A2I4ELI7_JUGRE</name>
<dbReference type="Pfam" id="PF00139">
    <property type="entry name" value="Lectin_legB"/>
    <property type="match status" value="1"/>
</dbReference>
<keyword evidence="6" id="KW-0732">Signal</keyword>
<gene>
    <name evidence="14" type="primary">LOC108990682</name>
</gene>
<dbReference type="AlphaFoldDB" id="A0A2I4ELI7"/>
<evidence type="ECO:0000256" key="5">
    <source>
        <dbReference type="ARBA" id="ARBA00022692"/>
    </source>
</evidence>
<comment type="similarity">
    <text evidence="2">Belongs to the leguminous lectin family.</text>
</comment>
<dbReference type="GO" id="GO:0042742">
    <property type="term" value="P:defense response to bacterium"/>
    <property type="evidence" value="ECO:0000318"/>
    <property type="project" value="GO_Central"/>
</dbReference>
<comment type="subcellular location">
    <subcellularLocation>
        <location evidence="1">Membrane</location>
        <topology evidence="1">Single-pass type I membrane protein</topology>
    </subcellularLocation>
</comment>
<dbReference type="GO" id="GO:0005886">
    <property type="term" value="C:plasma membrane"/>
    <property type="evidence" value="ECO:0000318"/>
    <property type="project" value="GO_Central"/>
</dbReference>
<dbReference type="SUPFAM" id="SSF56112">
    <property type="entry name" value="Protein kinase-like (PK-like)"/>
    <property type="match status" value="1"/>
</dbReference>
<dbReference type="CDD" id="cd06899">
    <property type="entry name" value="lectin_legume_LecRK_Arcelin_ConA"/>
    <property type="match status" value="1"/>
</dbReference>
<evidence type="ECO:0000313" key="13">
    <source>
        <dbReference type="Proteomes" id="UP000235220"/>
    </source>
</evidence>
<reference evidence="14" key="1">
    <citation type="submission" date="2025-08" db="UniProtKB">
        <authorList>
            <consortium name="RefSeq"/>
        </authorList>
    </citation>
    <scope>IDENTIFICATION</scope>
    <source>
        <tissue evidence="14">Leaves</tissue>
    </source>
</reference>
<keyword evidence="5" id="KW-0812">Transmembrane</keyword>
<dbReference type="GeneID" id="108990682"/>
<keyword evidence="10" id="KW-1133">Transmembrane helix</keyword>
<dbReference type="Pfam" id="PF07714">
    <property type="entry name" value="PK_Tyr_Ser-Thr"/>
    <property type="match status" value="1"/>
</dbReference>
<dbReference type="RefSeq" id="XP_018820259.1">
    <property type="nucleotide sequence ID" value="XM_018964714.1"/>
</dbReference>
<keyword evidence="7" id="KW-0430">Lectin</keyword>
<dbReference type="Proteomes" id="UP000235220">
    <property type="component" value="Chromosome 2"/>
</dbReference>
<dbReference type="KEGG" id="jre:108990682"/>
<dbReference type="PROSITE" id="PS50011">
    <property type="entry name" value="PROTEIN_KINASE_DOM"/>
    <property type="match status" value="1"/>
</dbReference>
<dbReference type="GO" id="GO:0005524">
    <property type="term" value="F:ATP binding"/>
    <property type="evidence" value="ECO:0007669"/>
    <property type="project" value="UniProtKB-KW"/>
</dbReference>
<evidence type="ECO:0000256" key="3">
    <source>
        <dbReference type="ARBA" id="ARBA00008536"/>
    </source>
</evidence>
<dbReference type="GO" id="GO:0002229">
    <property type="term" value="P:defense response to oomycetes"/>
    <property type="evidence" value="ECO:0000318"/>
    <property type="project" value="GO_Central"/>
</dbReference>
<dbReference type="InterPro" id="IPR001220">
    <property type="entry name" value="Legume_lectin_dom"/>
</dbReference>
<dbReference type="PANTHER" id="PTHR27007">
    <property type="match status" value="1"/>
</dbReference>
<organism evidence="13 14">
    <name type="scientific">Juglans regia</name>
    <name type="common">English walnut</name>
    <dbReference type="NCBI Taxonomy" id="51240"/>
    <lineage>
        <taxon>Eukaryota</taxon>
        <taxon>Viridiplantae</taxon>
        <taxon>Streptophyta</taxon>
        <taxon>Embryophyta</taxon>
        <taxon>Tracheophyta</taxon>
        <taxon>Spermatophyta</taxon>
        <taxon>Magnoliopsida</taxon>
        <taxon>eudicotyledons</taxon>
        <taxon>Gunneridae</taxon>
        <taxon>Pentapetalae</taxon>
        <taxon>rosids</taxon>
        <taxon>fabids</taxon>
        <taxon>Fagales</taxon>
        <taxon>Juglandaceae</taxon>
        <taxon>Juglans</taxon>
    </lineage>
</organism>
<comment type="similarity">
    <text evidence="3">In the N-terminal section; belongs to the leguminous lectin family.</text>
</comment>
<dbReference type="Gene3D" id="1.10.510.10">
    <property type="entry name" value="Transferase(Phosphotransferase) domain 1"/>
    <property type="match status" value="2"/>
</dbReference>
<dbReference type="Gene3D" id="2.60.120.200">
    <property type="match status" value="1"/>
</dbReference>